<evidence type="ECO:0000313" key="3">
    <source>
        <dbReference type="Proteomes" id="UP000699691"/>
    </source>
</evidence>
<comment type="caution">
    <text evidence="2">The sequence shown here is derived from an EMBL/GenBank/DDBJ whole genome shotgun (WGS) entry which is preliminary data.</text>
</comment>
<organism evidence="2 3">
    <name type="scientific">candidate division WWE3 bacterium</name>
    <dbReference type="NCBI Taxonomy" id="2053526"/>
    <lineage>
        <taxon>Bacteria</taxon>
        <taxon>Katanobacteria</taxon>
    </lineage>
</organism>
<name>A0A955LWD2_UNCKA</name>
<dbReference type="EMBL" id="JAGQKY010000118">
    <property type="protein sequence ID" value="MCA9397728.1"/>
    <property type="molecule type" value="Genomic_DNA"/>
</dbReference>
<dbReference type="AlphaFoldDB" id="A0A955LWD2"/>
<reference evidence="2" key="1">
    <citation type="submission" date="2020-04" db="EMBL/GenBank/DDBJ databases">
        <authorList>
            <person name="Zhang T."/>
        </authorList>
    </citation>
    <scope>NUCLEOTIDE SEQUENCE</scope>
    <source>
        <strain evidence="2">HKST-UBA02</strain>
    </source>
</reference>
<protein>
    <submittedName>
        <fullName evidence="2">DUF397 domain-containing protein</fullName>
    </submittedName>
</protein>
<evidence type="ECO:0000313" key="2">
    <source>
        <dbReference type="EMBL" id="MCA9397728.1"/>
    </source>
</evidence>
<gene>
    <name evidence="2" type="ORF">KC573_02765</name>
</gene>
<sequence>MRNPHEPDGFKTSSITRKGAIKVCVAVKIGDDSVEVRDTKGVNSPTLSFTHPEWEAFIGGVKLGEFDLSAKATKAA</sequence>
<dbReference type="InterPro" id="IPR007278">
    <property type="entry name" value="DUF397"/>
</dbReference>
<proteinExistence type="predicted"/>
<feature type="domain" description="DUF397" evidence="1">
    <location>
        <begin position="18"/>
        <end position="62"/>
    </location>
</feature>
<dbReference type="Pfam" id="PF04149">
    <property type="entry name" value="DUF397"/>
    <property type="match status" value="1"/>
</dbReference>
<reference evidence="2" key="2">
    <citation type="journal article" date="2021" name="Microbiome">
        <title>Successional dynamics and alternative stable states in a saline activated sludge microbial community over 9 years.</title>
        <authorList>
            <person name="Wang Y."/>
            <person name="Ye J."/>
            <person name="Ju F."/>
            <person name="Liu L."/>
            <person name="Boyd J.A."/>
            <person name="Deng Y."/>
            <person name="Parks D.H."/>
            <person name="Jiang X."/>
            <person name="Yin X."/>
            <person name="Woodcroft B.J."/>
            <person name="Tyson G.W."/>
            <person name="Hugenholtz P."/>
            <person name="Polz M.F."/>
            <person name="Zhang T."/>
        </authorList>
    </citation>
    <scope>NUCLEOTIDE SEQUENCE</scope>
    <source>
        <strain evidence="2">HKST-UBA02</strain>
    </source>
</reference>
<accession>A0A955LWD2</accession>
<dbReference type="Proteomes" id="UP000699691">
    <property type="component" value="Unassembled WGS sequence"/>
</dbReference>
<evidence type="ECO:0000259" key="1">
    <source>
        <dbReference type="Pfam" id="PF04149"/>
    </source>
</evidence>